<comment type="caution">
    <text evidence="4">The sequence shown here is derived from an EMBL/GenBank/DDBJ whole genome shotgun (WGS) entry which is preliminary data.</text>
</comment>
<evidence type="ECO:0000313" key="4">
    <source>
        <dbReference type="EMBL" id="KNE88123.1"/>
    </source>
</evidence>
<reference evidence="5" key="1">
    <citation type="submission" date="2014-03" db="EMBL/GenBank/DDBJ databases">
        <title>The Genome Sequence of Puccinia striiformis f. sp. tritici PST-78.</title>
        <authorList>
            <consortium name="The Broad Institute Genome Sequencing Platform"/>
            <person name="Cuomo C."/>
            <person name="Hulbert S."/>
            <person name="Chen X."/>
            <person name="Walker B."/>
            <person name="Young S.K."/>
            <person name="Zeng Q."/>
            <person name="Gargeya S."/>
            <person name="Fitzgerald M."/>
            <person name="Haas B."/>
            <person name="Abouelleil A."/>
            <person name="Alvarado L."/>
            <person name="Arachchi H.M."/>
            <person name="Berlin A.M."/>
            <person name="Chapman S.B."/>
            <person name="Goldberg J."/>
            <person name="Griggs A."/>
            <person name="Gujja S."/>
            <person name="Hansen M."/>
            <person name="Howarth C."/>
            <person name="Imamovic A."/>
            <person name="Larimer J."/>
            <person name="McCowan C."/>
            <person name="Montmayeur A."/>
            <person name="Murphy C."/>
            <person name="Neiman D."/>
            <person name="Pearson M."/>
            <person name="Priest M."/>
            <person name="Roberts A."/>
            <person name="Saif S."/>
            <person name="Shea T."/>
            <person name="Sisk P."/>
            <person name="Sykes S."/>
            <person name="Wortman J."/>
            <person name="Nusbaum C."/>
            <person name="Birren B."/>
        </authorList>
    </citation>
    <scope>NUCLEOTIDE SEQUENCE [LARGE SCALE GENOMIC DNA]</scope>
    <source>
        <strain evidence="5">race PST-78</strain>
    </source>
</reference>
<dbReference type="SMART" id="SM00248">
    <property type="entry name" value="ANK"/>
    <property type="match status" value="2"/>
</dbReference>
<dbReference type="PANTHER" id="PTHR24171">
    <property type="entry name" value="ANKYRIN REPEAT DOMAIN-CONTAINING PROTEIN 39-RELATED"/>
    <property type="match status" value="1"/>
</dbReference>
<dbReference type="Gene3D" id="1.25.40.20">
    <property type="entry name" value="Ankyrin repeat-containing domain"/>
    <property type="match status" value="1"/>
</dbReference>
<keyword evidence="5" id="KW-1185">Reference proteome</keyword>
<dbReference type="AlphaFoldDB" id="A0A0L0UM95"/>
<gene>
    <name evidence="4" type="ORF">PSTG_18482</name>
</gene>
<evidence type="ECO:0000256" key="3">
    <source>
        <dbReference type="PROSITE-ProRule" id="PRU00023"/>
    </source>
</evidence>
<keyword evidence="2 3" id="KW-0040">ANK repeat</keyword>
<evidence type="ECO:0000313" key="5">
    <source>
        <dbReference type="Proteomes" id="UP000054564"/>
    </source>
</evidence>
<dbReference type="InterPro" id="IPR036770">
    <property type="entry name" value="Ankyrin_rpt-contain_sf"/>
</dbReference>
<dbReference type="Proteomes" id="UP000054564">
    <property type="component" value="Unassembled WGS sequence"/>
</dbReference>
<dbReference type="EMBL" id="AJIL01003069">
    <property type="protein sequence ID" value="KNE88123.1"/>
    <property type="molecule type" value="Genomic_DNA"/>
</dbReference>
<proteinExistence type="predicted"/>
<accession>A0A0L0UM95</accession>
<dbReference type="PROSITE" id="PS50297">
    <property type="entry name" value="ANK_REP_REGION"/>
    <property type="match status" value="1"/>
</dbReference>
<dbReference type="PANTHER" id="PTHR24171:SF9">
    <property type="entry name" value="ANKYRIN REPEAT DOMAIN-CONTAINING PROTEIN 39"/>
    <property type="match status" value="1"/>
</dbReference>
<protein>
    <submittedName>
        <fullName evidence="4">Uncharacterized protein</fullName>
    </submittedName>
</protein>
<dbReference type="SUPFAM" id="SSF48403">
    <property type="entry name" value="Ankyrin repeat"/>
    <property type="match status" value="1"/>
</dbReference>
<dbReference type="Pfam" id="PF12796">
    <property type="entry name" value="Ank_2"/>
    <property type="match status" value="1"/>
</dbReference>
<evidence type="ECO:0000256" key="2">
    <source>
        <dbReference type="ARBA" id="ARBA00023043"/>
    </source>
</evidence>
<sequence>MTKNEKLMIAIEEGNFKKTMKLVKNGADVNYRNFKYSICKKLTGKVTSYPDKNTSGNTPLMKAAKKGYLNIVKFLVENDADVNQINLRGEAALDRAIENGHLDVIKFLK</sequence>
<feature type="repeat" description="ANK" evidence="3">
    <location>
        <begin position="55"/>
        <end position="87"/>
    </location>
</feature>
<organism evidence="4 5">
    <name type="scientific">Puccinia striiformis f. sp. tritici PST-78</name>
    <dbReference type="NCBI Taxonomy" id="1165861"/>
    <lineage>
        <taxon>Eukaryota</taxon>
        <taxon>Fungi</taxon>
        <taxon>Dikarya</taxon>
        <taxon>Basidiomycota</taxon>
        <taxon>Pucciniomycotina</taxon>
        <taxon>Pucciniomycetes</taxon>
        <taxon>Pucciniales</taxon>
        <taxon>Pucciniaceae</taxon>
        <taxon>Puccinia</taxon>
    </lineage>
</organism>
<dbReference type="PROSITE" id="PS50088">
    <property type="entry name" value="ANK_REPEAT"/>
    <property type="match status" value="1"/>
</dbReference>
<dbReference type="InterPro" id="IPR002110">
    <property type="entry name" value="Ankyrin_rpt"/>
</dbReference>
<evidence type="ECO:0000256" key="1">
    <source>
        <dbReference type="ARBA" id="ARBA00022737"/>
    </source>
</evidence>
<keyword evidence="1" id="KW-0677">Repeat</keyword>
<name>A0A0L0UM95_9BASI</name>
<dbReference type="STRING" id="1165861.A0A0L0UM95"/>